<dbReference type="PANTHER" id="PTHR31110">
    <property type="entry name" value="PESTICIDAL CRYSTAL CRY8BA PROTEIN"/>
    <property type="match status" value="1"/>
</dbReference>
<keyword evidence="4" id="KW-1185">Reference proteome</keyword>
<keyword evidence="2" id="KW-0472">Membrane</keyword>
<feature type="transmembrane region" description="Helical" evidence="2">
    <location>
        <begin position="135"/>
        <end position="158"/>
    </location>
</feature>
<organism evidence="3 4">
    <name type="scientific">Rehmannia glutinosa</name>
    <name type="common">Chinese foxglove</name>
    <dbReference type="NCBI Taxonomy" id="99300"/>
    <lineage>
        <taxon>Eukaryota</taxon>
        <taxon>Viridiplantae</taxon>
        <taxon>Streptophyta</taxon>
        <taxon>Embryophyta</taxon>
        <taxon>Tracheophyta</taxon>
        <taxon>Spermatophyta</taxon>
        <taxon>Magnoliopsida</taxon>
        <taxon>eudicotyledons</taxon>
        <taxon>Gunneridae</taxon>
        <taxon>Pentapetalae</taxon>
        <taxon>asterids</taxon>
        <taxon>lamiids</taxon>
        <taxon>Lamiales</taxon>
        <taxon>Orobanchaceae</taxon>
        <taxon>Rehmannieae</taxon>
        <taxon>Rehmannia</taxon>
    </lineage>
</organism>
<comment type="caution">
    <text evidence="3">The sequence shown here is derived from an EMBL/GenBank/DDBJ whole genome shotgun (WGS) entry which is preliminary data.</text>
</comment>
<sequence length="1272" mass="142262">MELCTVRGISNLSSLNPKLSSPSDTQFQSLLLPQTNVPFVHKQIRFNFGLQYHRNSCLRSTASDEISTDAAPYVKDEPKSDSGITVDDEQSFDKKEDYGSQLNEAPQEGSLTDDPLQLFKFMEDLNLKFDYEDKYSILVFGGGAAVALWLLAAVVGAIDSIPVVPTALELRRKFESRNMDQEDGVLSCLRDMLNQKSQPDSIAGSRYRGLSPGLPSVSRFRSGHMPAGMAGSQVTDYLTESDMDTCSDSEGEGYGARYSLEASPQDDKGFRRAPLQNKFDDGIPSAPPMGDSFRHVNQVSEKISTSRTDAKPSLATSGSFATEAEPDLYKRTKLGATEVNAPNISARTASVSSNPVPARYPTFHASGLGYWYGVISYDACVRLCLNSWAKGCMEAPAFLENECALLRDAFGLKHILLQSEEELLRKESSELVGEGASVKTKKTIGKIKIQVRKVKMGMDPPTGCAFASLKSTSIVKLDSIQHKLSNVKSVVSSERKTLRRERVTPVVTVNGSLVHQSMAYIIVGTRRYLKEVPELIKVGFNAWRSSSTSYEEVQESYSCLLRLKSSPEEDAVRMQPGSGETRVFLPDGLGDDLVIEVQDSKGRYCGHAVLQVADIADESGEKLRPCFIYREPDHEQVGKVQLHISYSTTPDENSHKCASVAETIAYDCVLETAMKIQQFQQRNLLLHGSWRWLVTEFASYFGVSDAYTKLRYLSYVMDVATPTADCLDLVHELLQPVVRMLGEVSEQIEQILALVFENYKSLDESSHSGIADVFGPATGVAAPALAPALKLYKLLHDILSPEAQSKLCRYFQNATKKRSRRHLSETDEFVSNNTENILMDPVALSTAYKKMKSLCLNIQNEILTDIEIHKQDLLPSFLDLPNLSASIYSTELFSRLRAFLVSCPPAGPTPPVVELVMATADFQRDLALWNISFIKGGVDAKELFHVYITLWIQDKRLALLEFCKLDKVKPLSLPTQQSTASFIDDIYRRLKETLVEYDVIISRWPEYTFTLEDAIADVEKAVVESLEKQYSEILSPLKENTPIKFGLKYVQKFAKGNGGPYNVSAELGVVLNSMKRMLDTLRPQIEAQLKSWGSCIPENGNMVPGECLSEVTVMIRSKFRAYVQAVIDKLVENTKLHNATKLKKIVQDSKENLVESDLRRRMQPLKELLSGIIDQLHAVFETQVFVIVCRGFWDRMGQDMLKFLEDRKENRSWYKASRVAVSVLDDTFASQMQQLLGNALQEKDVEPPRCIMEVRSMLCKDAVNHKDNNYYF</sequence>
<proteinExistence type="predicted"/>
<evidence type="ECO:0000313" key="4">
    <source>
        <dbReference type="Proteomes" id="UP001318860"/>
    </source>
</evidence>
<accession>A0ABR0UBT3</accession>
<reference evidence="3 4" key="1">
    <citation type="journal article" date="2021" name="Comput. Struct. Biotechnol. J.">
        <title>De novo genome assembly of the potent medicinal plant Rehmannia glutinosa using nanopore technology.</title>
        <authorList>
            <person name="Ma L."/>
            <person name="Dong C."/>
            <person name="Song C."/>
            <person name="Wang X."/>
            <person name="Zheng X."/>
            <person name="Niu Y."/>
            <person name="Chen S."/>
            <person name="Feng W."/>
        </authorList>
    </citation>
    <scope>NUCLEOTIDE SEQUENCE [LARGE SCALE GENOMIC DNA]</scope>
    <source>
        <strain evidence="3">DH-2019</strain>
    </source>
</reference>
<keyword evidence="2" id="KW-0812">Transmembrane</keyword>
<dbReference type="Proteomes" id="UP001318860">
    <property type="component" value="Unassembled WGS sequence"/>
</dbReference>
<name>A0ABR0UBT3_REHGL</name>
<dbReference type="PANTHER" id="PTHR31110:SF2">
    <property type="entry name" value="PESTICIDAL CRYSTAL CRY8BA PROTEIN"/>
    <property type="match status" value="1"/>
</dbReference>
<keyword evidence="2" id="KW-1133">Transmembrane helix</keyword>
<protein>
    <submittedName>
        <fullName evidence="3">Uncharacterized protein</fullName>
    </submittedName>
</protein>
<gene>
    <name evidence="3" type="ORF">DH2020_046234</name>
</gene>
<evidence type="ECO:0000256" key="1">
    <source>
        <dbReference type="SAM" id="MobiDB-lite"/>
    </source>
</evidence>
<feature type="region of interest" description="Disordered" evidence="1">
    <location>
        <begin position="69"/>
        <end position="109"/>
    </location>
</feature>
<evidence type="ECO:0000313" key="3">
    <source>
        <dbReference type="EMBL" id="KAK6119994.1"/>
    </source>
</evidence>
<evidence type="ECO:0000256" key="2">
    <source>
        <dbReference type="SAM" id="Phobius"/>
    </source>
</evidence>
<dbReference type="EMBL" id="JABTTQ020003099">
    <property type="protein sequence ID" value="KAK6119994.1"/>
    <property type="molecule type" value="Genomic_DNA"/>
</dbReference>